<dbReference type="PANTHER" id="PTHR43798:SF33">
    <property type="entry name" value="HYDROLASE, PUTATIVE (AFU_ORTHOLOGUE AFUA_2G14860)-RELATED"/>
    <property type="match status" value="1"/>
</dbReference>
<accession>A0ABS2ASS0</accession>
<evidence type="ECO:0000259" key="1">
    <source>
        <dbReference type="Pfam" id="PF12697"/>
    </source>
</evidence>
<keyword evidence="2" id="KW-0378">Hydrolase</keyword>
<dbReference type="PRINTS" id="PR00111">
    <property type="entry name" value="ABHYDROLASE"/>
</dbReference>
<dbReference type="EMBL" id="JAENHP010000025">
    <property type="protein sequence ID" value="MBM2622418.1"/>
    <property type="molecule type" value="Genomic_DNA"/>
</dbReference>
<protein>
    <submittedName>
        <fullName evidence="2">Alpha/beta hydrolase</fullName>
    </submittedName>
</protein>
<organism evidence="2 3">
    <name type="scientific">Paractinoplanes ovalisporus</name>
    <dbReference type="NCBI Taxonomy" id="2810368"/>
    <lineage>
        <taxon>Bacteria</taxon>
        <taxon>Bacillati</taxon>
        <taxon>Actinomycetota</taxon>
        <taxon>Actinomycetes</taxon>
        <taxon>Micromonosporales</taxon>
        <taxon>Micromonosporaceae</taxon>
        <taxon>Paractinoplanes</taxon>
    </lineage>
</organism>
<feature type="domain" description="AB hydrolase-1" evidence="1">
    <location>
        <begin position="20"/>
        <end position="253"/>
    </location>
</feature>
<dbReference type="SUPFAM" id="SSF53474">
    <property type="entry name" value="alpha/beta-Hydrolases"/>
    <property type="match status" value="1"/>
</dbReference>
<dbReference type="InterPro" id="IPR029058">
    <property type="entry name" value="AB_hydrolase_fold"/>
</dbReference>
<dbReference type="Pfam" id="PF12697">
    <property type="entry name" value="Abhydrolase_6"/>
    <property type="match status" value="1"/>
</dbReference>
<dbReference type="RefSeq" id="WP_203382764.1">
    <property type="nucleotide sequence ID" value="NZ_JAENHP010000025.1"/>
</dbReference>
<proteinExistence type="predicted"/>
<evidence type="ECO:0000313" key="2">
    <source>
        <dbReference type="EMBL" id="MBM2622418.1"/>
    </source>
</evidence>
<gene>
    <name evidence="2" type="ORF">JIG36_43640</name>
</gene>
<dbReference type="InterPro" id="IPR000073">
    <property type="entry name" value="AB_hydrolase_1"/>
</dbReference>
<sequence>MRAPIHVTEWPGPPAATPALLVHGTLSWASRTFEHQRPLATNRRVLLPDRRGFGDSPDLEGPFTSDYAVDATDVRALMAAAGPKGVHLVGHSYGGTVAMLAAAAEPDLVRSLVLIEPCAHTAATDAPLVANAIEDARRFMATARQGSPEAYADVVFGDRPRPGPPARVLRAARTALNERPCWLADLPTAALHAAPFPKLVVLGGWETATPGYRPGMAELMTTVGTAVAARIDAQLFPIPGAAHEPQREQPETLNTLLESFWAAAAYGRP</sequence>
<dbReference type="PRINTS" id="PR00412">
    <property type="entry name" value="EPOXHYDRLASE"/>
</dbReference>
<dbReference type="Proteomes" id="UP000632138">
    <property type="component" value="Unassembled WGS sequence"/>
</dbReference>
<reference evidence="2 3" key="1">
    <citation type="submission" date="2021-01" db="EMBL/GenBank/DDBJ databases">
        <title>Actinoplanes sp. nov. LDG1-06 isolated from lichen.</title>
        <authorList>
            <person name="Saeng-In P."/>
            <person name="Phongsopitanun W."/>
            <person name="Kanchanasin P."/>
            <person name="Yuki M."/>
            <person name="Kudo T."/>
            <person name="Ohkuma M."/>
            <person name="Tanasupawat S."/>
        </authorList>
    </citation>
    <scope>NUCLEOTIDE SEQUENCE [LARGE SCALE GENOMIC DNA]</scope>
    <source>
        <strain evidence="2 3">LDG1-06</strain>
    </source>
</reference>
<name>A0ABS2ASS0_9ACTN</name>
<dbReference type="InterPro" id="IPR000639">
    <property type="entry name" value="Epox_hydrolase-like"/>
</dbReference>
<evidence type="ECO:0000313" key="3">
    <source>
        <dbReference type="Proteomes" id="UP000632138"/>
    </source>
</evidence>
<dbReference type="InterPro" id="IPR050266">
    <property type="entry name" value="AB_hydrolase_sf"/>
</dbReference>
<comment type="caution">
    <text evidence="2">The sequence shown here is derived from an EMBL/GenBank/DDBJ whole genome shotgun (WGS) entry which is preliminary data.</text>
</comment>
<dbReference type="PANTHER" id="PTHR43798">
    <property type="entry name" value="MONOACYLGLYCEROL LIPASE"/>
    <property type="match status" value="1"/>
</dbReference>
<dbReference type="Gene3D" id="3.40.50.1820">
    <property type="entry name" value="alpha/beta hydrolase"/>
    <property type="match status" value="1"/>
</dbReference>
<dbReference type="GO" id="GO:0016787">
    <property type="term" value="F:hydrolase activity"/>
    <property type="evidence" value="ECO:0007669"/>
    <property type="project" value="UniProtKB-KW"/>
</dbReference>
<keyword evidence="3" id="KW-1185">Reference proteome</keyword>